<keyword evidence="2" id="KW-1185">Reference proteome</keyword>
<gene>
    <name evidence="1" type="ORF">P879_04749</name>
</gene>
<dbReference type="EMBL" id="JTDF01003729">
    <property type="protein sequence ID" value="KAF8567548.1"/>
    <property type="molecule type" value="Genomic_DNA"/>
</dbReference>
<dbReference type="OrthoDB" id="6243778at2759"/>
<dbReference type="Proteomes" id="UP000699462">
    <property type="component" value="Unassembled WGS sequence"/>
</dbReference>
<evidence type="ECO:0000313" key="1">
    <source>
        <dbReference type="EMBL" id="KAF8567548.1"/>
    </source>
</evidence>
<proteinExistence type="predicted"/>
<dbReference type="AlphaFoldDB" id="A0A8T0DKN8"/>
<organism evidence="1 2">
    <name type="scientific">Paragonimus westermani</name>
    <dbReference type="NCBI Taxonomy" id="34504"/>
    <lineage>
        <taxon>Eukaryota</taxon>
        <taxon>Metazoa</taxon>
        <taxon>Spiralia</taxon>
        <taxon>Lophotrochozoa</taxon>
        <taxon>Platyhelminthes</taxon>
        <taxon>Trematoda</taxon>
        <taxon>Digenea</taxon>
        <taxon>Plagiorchiida</taxon>
        <taxon>Troglotremata</taxon>
        <taxon>Troglotrematidae</taxon>
        <taxon>Paragonimus</taxon>
    </lineage>
</organism>
<accession>A0A8T0DKN8</accession>
<reference evidence="1 2" key="1">
    <citation type="submission" date="2019-07" db="EMBL/GenBank/DDBJ databases">
        <title>Annotation for the trematode Paragonimus westermani.</title>
        <authorList>
            <person name="Choi Y.-J."/>
        </authorList>
    </citation>
    <scope>NUCLEOTIDE SEQUENCE [LARGE SCALE GENOMIC DNA]</scope>
    <source>
        <strain evidence="1">180907_Pwestermani</strain>
    </source>
</reference>
<sequence>MAFNDKTITLRYLSAFAILVIWQSRLILSASIAEFYPGGIPANKIDAILEYCQLLMMNQQSERLRRSGDRKTMLPGADKVRLESCIIRLLDPETRIDSRTLSTV</sequence>
<name>A0A8T0DKN8_9TREM</name>
<protein>
    <submittedName>
        <fullName evidence="1">Uncharacterized protein</fullName>
    </submittedName>
</protein>
<comment type="caution">
    <text evidence="1">The sequence shown here is derived from an EMBL/GenBank/DDBJ whole genome shotgun (WGS) entry which is preliminary data.</text>
</comment>
<evidence type="ECO:0000313" key="2">
    <source>
        <dbReference type="Proteomes" id="UP000699462"/>
    </source>
</evidence>